<dbReference type="PANTHER" id="PTHR42738:SF7">
    <property type="entry name" value="HYDROXYMETHYLGLUTARYL-COA LYASE"/>
    <property type="match status" value="1"/>
</dbReference>
<dbReference type="AlphaFoldDB" id="A0A6P6XVI1"/>
<dbReference type="CDD" id="cd07938">
    <property type="entry name" value="DRE_TIM_HMGL"/>
    <property type="match status" value="1"/>
</dbReference>
<feature type="domain" description="Pyruvate carboxyltransferase" evidence="8">
    <location>
        <begin position="264"/>
        <end position="549"/>
    </location>
</feature>
<comment type="pathway">
    <text evidence="1">Metabolic intermediate metabolism; (S)-3-hydroxy-3-methylglutaryl-CoA degradation; acetoacetate from (S)-3-hydroxy-3-methylglutaryl-CoA: step 1/1.</text>
</comment>
<evidence type="ECO:0000256" key="6">
    <source>
        <dbReference type="ARBA" id="ARBA00049877"/>
    </source>
</evidence>
<keyword evidence="9" id="KW-1185">Reference proteome</keyword>
<dbReference type="PROSITE" id="PS50991">
    <property type="entry name" value="PYR_CT"/>
    <property type="match status" value="1"/>
</dbReference>
<dbReference type="Gene3D" id="3.20.20.70">
    <property type="entry name" value="Aldolase class I"/>
    <property type="match status" value="1"/>
</dbReference>
<dbReference type="UniPathway" id="UPA00896">
    <property type="reaction ID" value="UER00863"/>
</dbReference>
<keyword evidence="4" id="KW-0479">Metal-binding</keyword>
<gene>
    <name evidence="10" type="primary">LOC113791686</name>
</gene>
<accession>A0A6P6XVI1</accession>
<comment type="catalytic activity">
    <reaction evidence="6">
        <text>(3S)-3-hydroxy-3-methylglutaryl-CoA = acetoacetate + acetyl-CoA</text>
        <dbReference type="Rhea" id="RHEA:24404"/>
        <dbReference type="ChEBI" id="CHEBI:13705"/>
        <dbReference type="ChEBI" id="CHEBI:43074"/>
        <dbReference type="ChEBI" id="CHEBI:57288"/>
        <dbReference type="EC" id="4.1.3.4"/>
    </reaction>
</comment>
<feature type="compositionally biased region" description="Low complexity" evidence="7">
    <location>
        <begin position="126"/>
        <end position="137"/>
    </location>
</feature>
<sequence length="577" mass="63988">MNRMFINVQQSKMIGYRYFYSSSSLSLSLQKRRLFSTIVMKQQPILPAEFVGCINTTTTTTKAITKTTTAVNGKILYRKQNECSNNNGAGAFSFSKLKKVKLLPTSMATNNEHKDNNNQPVREQSNLESSSSLNSNESSKKYHWNSLSACSMFTTYDHSNETKKQSKKSLTLTKIINNQFLSPLSLENNKTTVAHNNYFLFQKSGIENRNILNNNERLYRFILPNISQCFRKMCTLSSSSSSSSSSVTIASNRNICERKYPSFVKIVEVGPRDGLQNEKEYVPAETKIKFIKLLSESGLNVVEATAFVSPKWVPQMKDHKTVFKALTNLSNDDIQTNNNNNNNSNDNSIIHYPVFVPNLKGLKDAMEVGVKEIAVFTTVSETFCMKNVNCTIDESLLRIQEILNLALKNNIKVRGYISCCLGCPYEGFIAPQKTAQLAHKLYEMGCYEISLGDTIGIGTPDKMSDLIEETTKYVPVDVIAVHCHDTYGQALVNILTALEMGIAIVDSSVAGLGGCPFAKGATGNVATEDVVYLLHGIGIKTGIDIMKLIEAGNFICHALKRETSSKVGRALMAKLSP</sequence>
<evidence type="ECO:0000256" key="4">
    <source>
        <dbReference type="ARBA" id="ARBA00022723"/>
    </source>
</evidence>
<evidence type="ECO:0000256" key="5">
    <source>
        <dbReference type="ARBA" id="ARBA00023239"/>
    </source>
</evidence>
<dbReference type="GO" id="GO:0046872">
    <property type="term" value="F:metal ion binding"/>
    <property type="evidence" value="ECO:0007669"/>
    <property type="project" value="UniProtKB-KW"/>
</dbReference>
<comment type="similarity">
    <text evidence="2">Belongs to the HMG-CoA lyase family.</text>
</comment>
<evidence type="ECO:0000313" key="10">
    <source>
        <dbReference type="RefSeq" id="XP_027197295.1"/>
    </source>
</evidence>
<evidence type="ECO:0000256" key="7">
    <source>
        <dbReference type="SAM" id="MobiDB-lite"/>
    </source>
</evidence>
<dbReference type="InterPro" id="IPR013785">
    <property type="entry name" value="Aldolase_TIM"/>
</dbReference>
<dbReference type="InterPro" id="IPR043594">
    <property type="entry name" value="HMGL"/>
</dbReference>
<evidence type="ECO:0000313" key="9">
    <source>
        <dbReference type="Proteomes" id="UP000515146"/>
    </source>
</evidence>
<feature type="region of interest" description="Disordered" evidence="7">
    <location>
        <begin position="107"/>
        <end position="139"/>
    </location>
</feature>
<keyword evidence="5" id="KW-0456">Lyase</keyword>
<evidence type="ECO:0000256" key="3">
    <source>
        <dbReference type="ARBA" id="ARBA00012910"/>
    </source>
</evidence>
<proteinExistence type="inferred from homology"/>
<organism evidence="9 10">
    <name type="scientific">Dermatophagoides pteronyssinus</name>
    <name type="common">European house dust mite</name>
    <dbReference type="NCBI Taxonomy" id="6956"/>
    <lineage>
        <taxon>Eukaryota</taxon>
        <taxon>Metazoa</taxon>
        <taxon>Ecdysozoa</taxon>
        <taxon>Arthropoda</taxon>
        <taxon>Chelicerata</taxon>
        <taxon>Arachnida</taxon>
        <taxon>Acari</taxon>
        <taxon>Acariformes</taxon>
        <taxon>Sarcoptiformes</taxon>
        <taxon>Astigmata</taxon>
        <taxon>Psoroptidia</taxon>
        <taxon>Analgoidea</taxon>
        <taxon>Pyroglyphidae</taxon>
        <taxon>Dermatophagoidinae</taxon>
        <taxon>Dermatophagoides</taxon>
    </lineage>
</organism>
<dbReference type="OrthoDB" id="1905920at2759"/>
<dbReference type="GO" id="GO:0046951">
    <property type="term" value="P:ketone body biosynthetic process"/>
    <property type="evidence" value="ECO:0007669"/>
    <property type="project" value="TreeGrafter"/>
</dbReference>
<dbReference type="FunCoup" id="A0A6P6XVI1">
    <property type="interactions" value="1098"/>
</dbReference>
<dbReference type="Pfam" id="PF00682">
    <property type="entry name" value="HMGL-like"/>
    <property type="match status" value="1"/>
</dbReference>
<dbReference type="FunFam" id="3.20.20.70:FF:000201">
    <property type="entry name" value="Hydroxymethylglutaryl-CoA lyase"/>
    <property type="match status" value="1"/>
</dbReference>
<dbReference type="CTD" id="3155"/>
<evidence type="ECO:0000259" key="8">
    <source>
        <dbReference type="PROSITE" id="PS50991"/>
    </source>
</evidence>
<dbReference type="GO" id="GO:0006552">
    <property type="term" value="P:L-leucine catabolic process"/>
    <property type="evidence" value="ECO:0007669"/>
    <property type="project" value="TreeGrafter"/>
</dbReference>
<evidence type="ECO:0000256" key="1">
    <source>
        <dbReference type="ARBA" id="ARBA00005143"/>
    </source>
</evidence>
<dbReference type="InterPro" id="IPR000891">
    <property type="entry name" value="PYR_CT"/>
</dbReference>
<dbReference type="NCBIfam" id="NF004283">
    <property type="entry name" value="PRK05692.1"/>
    <property type="match status" value="1"/>
</dbReference>
<dbReference type="InParanoid" id="A0A6P6XVI1"/>
<dbReference type="PANTHER" id="PTHR42738">
    <property type="entry name" value="HYDROXYMETHYLGLUTARYL-COA LYASE"/>
    <property type="match status" value="1"/>
</dbReference>
<dbReference type="GO" id="GO:0004419">
    <property type="term" value="F:hydroxymethylglutaryl-CoA lyase activity"/>
    <property type="evidence" value="ECO:0007669"/>
    <property type="project" value="UniProtKB-EC"/>
</dbReference>
<reference evidence="10" key="1">
    <citation type="submission" date="2025-08" db="UniProtKB">
        <authorList>
            <consortium name="RefSeq"/>
        </authorList>
    </citation>
    <scope>IDENTIFICATION</scope>
    <source>
        <strain evidence="10">Airmid</strain>
    </source>
</reference>
<dbReference type="KEGG" id="dpte:113791686"/>
<protein>
    <recommendedName>
        <fullName evidence="3">hydroxymethylglutaryl-CoA lyase</fullName>
        <ecNumber evidence="3">4.1.3.4</ecNumber>
    </recommendedName>
</protein>
<evidence type="ECO:0000256" key="2">
    <source>
        <dbReference type="ARBA" id="ARBA00009405"/>
    </source>
</evidence>
<dbReference type="EC" id="4.1.3.4" evidence="3"/>
<name>A0A6P6XVI1_DERPT</name>
<dbReference type="SUPFAM" id="SSF51569">
    <property type="entry name" value="Aldolase"/>
    <property type="match status" value="1"/>
</dbReference>
<dbReference type="Proteomes" id="UP000515146">
    <property type="component" value="Unplaced"/>
</dbReference>
<dbReference type="RefSeq" id="XP_027197295.1">
    <property type="nucleotide sequence ID" value="XM_027341494.1"/>
</dbReference>